<keyword evidence="3" id="KW-0804">Transcription</keyword>
<dbReference type="GO" id="GO:0006355">
    <property type="term" value="P:regulation of DNA-templated transcription"/>
    <property type="evidence" value="ECO:0007669"/>
    <property type="project" value="InterPro"/>
</dbReference>
<evidence type="ECO:0000256" key="4">
    <source>
        <dbReference type="SAM" id="MobiDB-lite"/>
    </source>
</evidence>
<evidence type="ECO:0000256" key="1">
    <source>
        <dbReference type="ARBA" id="ARBA00007682"/>
    </source>
</evidence>
<dbReference type="InterPro" id="IPR038635">
    <property type="entry name" value="CCR4-NOT_su2/3/5_C_sf"/>
</dbReference>
<dbReference type="VEuPathDB" id="CryptoDB:cand_005830"/>
<dbReference type="Gene3D" id="2.30.30.1020">
    <property type="entry name" value="CCR4-NOT complex subunit 2/3/5, C-terminal domain"/>
    <property type="match status" value="1"/>
</dbReference>
<dbReference type="GeneID" id="92364768"/>
<dbReference type="InterPro" id="IPR040168">
    <property type="entry name" value="Not2/3/5"/>
</dbReference>
<comment type="similarity">
    <text evidence="1">Belongs to the CNOT2/3/5 family.</text>
</comment>
<feature type="domain" description="NOT2/NOT3/NOT5 C-terminal" evidence="5">
    <location>
        <begin position="106"/>
        <end position="211"/>
    </location>
</feature>
<dbReference type="GO" id="GO:0030015">
    <property type="term" value="C:CCR4-NOT core complex"/>
    <property type="evidence" value="ECO:0007669"/>
    <property type="project" value="InterPro"/>
</dbReference>
<name>A0A1J4MPK3_9CRYT</name>
<feature type="region of interest" description="Disordered" evidence="4">
    <location>
        <begin position="306"/>
        <end position="326"/>
    </location>
</feature>
<sequence length="326" mass="37319">MDIQVADHKNFSVNETEDVLNTLRNKSESNIQNIVDGGSEKPLTLEDVLYETTSAASAYNRTNYGLLGILNVIRMTDSDLNILALGTDLTTLGLNLNSSECLYINFDSPWNNNNNIENNNSEIIRAFSYSPTYTPQMIGLKSSYVQKFALETLFYIFYNMPQDLLQGFAAVELCNRGWLYNPELFLWFTKIQRSEDNKCEWFVFDIKKWGKFPSSEPLSGILLSIDDIRPNVEEGVRIHSKWIQEQNQIYQMMQHQIQQQHSAGRSKQAELPIQTGNSASADFSNIHNNQRNLQTTYSPNGVHTSLPNMNPNFRPEHRPATNFSNR</sequence>
<keyword evidence="2" id="KW-0805">Transcription regulation</keyword>
<dbReference type="OrthoDB" id="25391at2759"/>
<dbReference type="InterPro" id="IPR007282">
    <property type="entry name" value="NOT2/3/5_C"/>
</dbReference>
<keyword evidence="7" id="KW-1185">Reference proteome</keyword>
<dbReference type="Proteomes" id="UP000186804">
    <property type="component" value="Unassembled WGS sequence"/>
</dbReference>
<dbReference type="RefSeq" id="XP_067068031.1">
    <property type="nucleotide sequence ID" value="XM_067210824.1"/>
</dbReference>
<dbReference type="AlphaFoldDB" id="A0A1J4MPK3"/>
<reference evidence="6 7" key="1">
    <citation type="submission" date="2016-10" db="EMBL/GenBank/DDBJ databases">
        <title>Reductive evolution of mitochondrial metabolism and differential evolution of invasion-related proteins in Cryptosporidium.</title>
        <authorList>
            <person name="Liu S."/>
            <person name="Roellig D.M."/>
            <person name="Guo Y."/>
            <person name="Li N."/>
            <person name="Frace M.A."/>
            <person name="Tang K."/>
            <person name="Zhang L."/>
            <person name="Feng Y."/>
            <person name="Xiao L."/>
        </authorList>
    </citation>
    <scope>NUCLEOTIDE SEQUENCE [LARGE SCALE GENOMIC DNA]</scope>
    <source>
        <strain evidence="6">30847</strain>
    </source>
</reference>
<gene>
    <name evidence="6" type="ORF">cand_005830</name>
</gene>
<evidence type="ECO:0000259" key="5">
    <source>
        <dbReference type="Pfam" id="PF04153"/>
    </source>
</evidence>
<protein>
    <submittedName>
        <fullName evidence="6">NOT2 NOT3 NOT5 family protein</fullName>
    </submittedName>
</protein>
<accession>A0A1J4MPK3</accession>
<comment type="caution">
    <text evidence="6">The sequence shown here is derived from an EMBL/GenBank/DDBJ whole genome shotgun (WGS) entry which is preliminary data.</text>
</comment>
<dbReference type="EMBL" id="LRBS01000067">
    <property type="protein sequence ID" value="OII76185.1"/>
    <property type="molecule type" value="Genomic_DNA"/>
</dbReference>
<dbReference type="PANTHER" id="PTHR23326">
    <property type="entry name" value="CCR4 NOT-RELATED"/>
    <property type="match status" value="1"/>
</dbReference>
<evidence type="ECO:0000313" key="7">
    <source>
        <dbReference type="Proteomes" id="UP000186804"/>
    </source>
</evidence>
<proteinExistence type="inferred from homology"/>
<evidence type="ECO:0000256" key="3">
    <source>
        <dbReference type="ARBA" id="ARBA00023163"/>
    </source>
</evidence>
<dbReference type="Pfam" id="PF04153">
    <property type="entry name" value="NOT2_3_5_C"/>
    <property type="match status" value="1"/>
</dbReference>
<evidence type="ECO:0000256" key="2">
    <source>
        <dbReference type="ARBA" id="ARBA00023015"/>
    </source>
</evidence>
<evidence type="ECO:0000313" key="6">
    <source>
        <dbReference type="EMBL" id="OII76185.1"/>
    </source>
</evidence>
<organism evidence="6 7">
    <name type="scientific">Cryptosporidium andersoni</name>
    <dbReference type="NCBI Taxonomy" id="117008"/>
    <lineage>
        <taxon>Eukaryota</taxon>
        <taxon>Sar</taxon>
        <taxon>Alveolata</taxon>
        <taxon>Apicomplexa</taxon>
        <taxon>Conoidasida</taxon>
        <taxon>Coccidia</taxon>
        <taxon>Eucoccidiorida</taxon>
        <taxon>Eimeriorina</taxon>
        <taxon>Cryptosporidiidae</taxon>
        <taxon>Cryptosporidium</taxon>
    </lineage>
</organism>